<organism evidence="8 9">
    <name type="scientific">Paramormyrops kingsleyae</name>
    <dbReference type="NCBI Taxonomy" id="1676925"/>
    <lineage>
        <taxon>Eukaryota</taxon>
        <taxon>Metazoa</taxon>
        <taxon>Chordata</taxon>
        <taxon>Craniata</taxon>
        <taxon>Vertebrata</taxon>
        <taxon>Euteleostomi</taxon>
        <taxon>Actinopterygii</taxon>
        <taxon>Neopterygii</taxon>
        <taxon>Teleostei</taxon>
        <taxon>Osteoglossocephala</taxon>
        <taxon>Osteoglossomorpha</taxon>
        <taxon>Osteoglossiformes</taxon>
        <taxon>Mormyridae</taxon>
        <taxon>Paramormyrops</taxon>
    </lineage>
</organism>
<evidence type="ECO:0000256" key="5">
    <source>
        <dbReference type="SAM" id="SignalP"/>
    </source>
</evidence>
<keyword evidence="4" id="KW-0391">Immunity</keyword>
<feature type="signal peptide" evidence="5">
    <location>
        <begin position="1"/>
        <end position="17"/>
    </location>
</feature>
<dbReference type="Ensembl" id="ENSPKIT00000003952.1">
    <property type="protein sequence ID" value="ENSPKIP00000023272.1"/>
    <property type="gene ID" value="ENSPKIG00000006904.1"/>
</dbReference>
<dbReference type="InterPro" id="IPR017942">
    <property type="entry name" value="Lipid-bd_serum_glycop_N"/>
</dbReference>
<comment type="subunit">
    <text evidence="4">Monomer. Homodimer; disulfide-linked.</text>
</comment>
<keyword evidence="4" id="KW-0964">Secreted</keyword>
<evidence type="ECO:0000313" key="9">
    <source>
        <dbReference type="Proteomes" id="UP000261540"/>
    </source>
</evidence>
<keyword evidence="4" id="KW-0044">Antibiotic</keyword>
<dbReference type="Gene3D" id="3.15.10.10">
    <property type="entry name" value="Bactericidal permeability-increasing protein, domain 1"/>
    <property type="match status" value="1"/>
</dbReference>
<dbReference type="GO" id="GO:0050829">
    <property type="term" value="P:defense response to Gram-negative bacterium"/>
    <property type="evidence" value="ECO:0007669"/>
    <property type="project" value="UniProtKB-UniRule"/>
</dbReference>
<keyword evidence="4" id="KW-0399">Innate immunity</keyword>
<keyword evidence="3 4" id="KW-0325">Glycoprotein</keyword>
<dbReference type="Pfam" id="PF02886">
    <property type="entry name" value="LBP_BPI_CETP_C"/>
    <property type="match status" value="1"/>
</dbReference>
<keyword evidence="9" id="KW-1185">Reference proteome</keyword>
<comment type="domain">
    <text evidence="4">The N- and C-terminal barrels adopt an identical fold despite having only 13% of conserved residues.</text>
</comment>
<feature type="domain" description="Lipid-binding serum glycoprotein N-terminal" evidence="6">
    <location>
        <begin position="26"/>
        <end position="246"/>
    </location>
</feature>
<feature type="chain" id="PRO_5017417964" description="Bactericidal permeability-increasing protein" evidence="5">
    <location>
        <begin position="18"/>
        <end position="511"/>
    </location>
</feature>
<dbReference type="PANTHER" id="PTHR10504:SF132">
    <property type="entry name" value="BACTERICIDAL PERMEABILITY-INCREASING PROTEIN"/>
    <property type="match status" value="1"/>
</dbReference>
<dbReference type="InterPro" id="IPR017943">
    <property type="entry name" value="Bactericidal_perm-incr_a/b_dom"/>
</dbReference>
<name>A0A3B3RXT7_9TELE</name>
<dbReference type="Gene3D" id="3.15.20.10">
    <property type="entry name" value="Bactericidal permeability-increasing protein, domain 2"/>
    <property type="match status" value="1"/>
</dbReference>
<comment type="function">
    <text evidence="4">The cytotoxic action of BPI is limited to many species of Gram-negative bacteria; this specificity may be explained by a strong affinity of the very basic N-terminal half for the negatively charged lipopolysaccharides that are unique to the Gram-negative bacterial outer envelope.</text>
</comment>
<feature type="domain" description="Lipid-binding serum glycoprotein C-terminal" evidence="7">
    <location>
        <begin position="261"/>
        <end position="462"/>
    </location>
</feature>
<dbReference type="GO" id="GO:0008289">
    <property type="term" value="F:lipid binding"/>
    <property type="evidence" value="ECO:0007669"/>
    <property type="project" value="InterPro"/>
</dbReference>
<dbReference type="GO" id="GO:0005615">
    <property type="term" value="C:extracellular space"/>
    <property type="evidence" value="ECO:0007669"/>
    <property type="project" value="UniProtKB-UniRule"/>
</dbReference>
<reference evidence="8" key="1">
    <citation type="submission" date="2025-08" db="UniProtKB">
        <authorList>
            <consortium name="Ensembl"/>
        </authorList>
    </citation>
    <scope>IDENTIFICATION</scope>
</reference>
<keyword evidence="2 4" id="KW-1015">Disulfide bond</keyword>
<dbReference type="Proteomes" id="UP000261540">
    <property type="component" value="Unplaced"/>
</dbReference>
<comment type="domain">
    <text evidence="4">The N-terminal region may be exposed to the interior of the granule, whereas the C-terminal portion may be embedded in the membrane. During phagocytosis and degranulation, proteases may be released and activated and cleave BPI at the junction of the N- and C-terminal portions of the molecule, providing controlled release of the N-terminal antibacterial fragment when bacteria are ingested.</text>
</comment>
<evidence type="ECO:0000256" key="2">
    <source>
        <dbReference type="ARBA" id="ARBA00023157"/>
    </source>
</evidence>
<dbReference type="Pfam" id="PF01273">
    <property type="entry name" value="LBP_BPI_CETP"/>
    <property type="match status" value="1"/>
</dbReference>
<keyword evidence="4" id="KW-0929">Antimicrobial</keyword>
<dbReference type="SMART" id="SM00328">
    <property type="entry name" value="BPI1"/>
    <property type="match status" value="1"/>
</dbReference>
<dbReference type="SMART" id="SM00329">
    <property type="entry name" value="BPI2"/>
    <property type="match status" value="1"/>
</dbReference>
<dbReference type="FunFam" id="3.15.10.10:FF:000001">
    <property type="entry name" value="phospholipid transfer protein-like"/>
    <property type="match status" value="1"/>
</dbReference>
<dbReference type="AlphaFoldDB" id="A0A3B3RXT7"/>
<keyword evidence="4 5" id="KW-0732">Signal</keyword>
<comment type="similarity">
    <text evidence="1">Belongs to the BPI/LBP/Plunc superfamily. BPI/LBP family.</text>
</comment>
<comment type="subcellular location">
    <subcellularLocation>
        <location evidence="4">Secreted</location>
    </subcellularLocation>
</comment>
<accession>A0A3B3RXT7</accession>
<evidence type="ECO:0000256" key="3">
    <source>
        <dbReference type="ARBA" id="ARBA00023180"/>
    </source>
</evidence>
<evidence type="ECO:0000259" key="7">
    <source>
        <dbReference type="SMART" id="SM00329"/>
    </source>
</evidence>
<dbReference type="InterPro" id="IPR032942">
    <property type="entry name" value="BPI/LBP/Plunc"/>
</dbReference>
<dbReference type="GeneTree" id="ENSGT01150000286994"/>
<dbReference type="PANTHER" id="PTHR10504">
    <property type="entry name" value="BACTERICIDAL PERMEABILITY-INCREASING BPI PROTEIN-RELATED"/>
    <property type="match status" value="1"/>
</dbReference>
<evidence type="ECO:0000256" key="1">
    <source>
        <dbReference type="ARBA" id="ARBA00007292"/>
    </source>
</evidence>
<evidence type="ECO:0000313" key="8">
    <source>
        <dbReference type="Ensembl" id="ENSPKIP00000023272.1"/>
    </source>
</evidence>
<protein>
    <recommendedName>
        <fullName evidence="4">Bactericidal permeability-increasing protein</fullName>
        <shortName evidence="4">BPI</shortName>
    </recommendedName>
</protein>
<dbReference type="STRING" id="1676925.ENSPKIP00000023272"/>
<reference evidence="8" key="2">
    <citation type="submission" date="2025-09" db="UniProtKB">
        <authorList>
            <consortium name="Ensembl"/>
        </authorList>
    </citation>
    <scope>IDENTIFICATION</scope>
</reference>
<dbReference type="InterPro" id="IPR001124">
    <property type="entry name" value="Lipid-bd_serum_glycop_C"/>
</dbReference>
<evidence type="ECO:0000256" key="4">
    <source>
        <dbReference type="RuleBase" id="RU369039"/>
    </source>
</evidence>
<proteinExistence type="inferred from homology"/>
<dbReference type="SUPFAM" id="SSF55394">
    <property type="entry name" value="Bactericidal permeability-increasing protein, BPI"/>
    <property type="match status" value="2"/>
</dbReference>
<dbReference type="GO" id="GO:0045087">
    <property type="term" value="P:innate immune response"/>
    <property type="evidence" value="ECO:0007669"/>
    <property type="project" value="UniProtKB-UniRule"/>
</dbReference>
<evidence type="ECO:0000259" key="6">
    <source>
        <dbReference type="SMART" id="SM00328"/>
    </source>
</evidence>
<sequence length="511" mass="56138">MLPSLLVLLTLMPHAFAINPGIKASLSDKGLKYGSHVGASWLLEKTGQMVIPDVAGEIDIGIGTVHYWLTSMKISQINLPEPTVTFMEKVGIKVSMENLNVAVHGNWNTKFSFIKDGGTFDLAVINVGLSTVIQLGSDGKGHLSVANVQCSSSIGGIDASFHGGGSFIFQPFVHFFKSKILNQIQEKICPGIEKYVNDLESQLEKMQVSFQVNRNLSIELPLVLPPIIQSSDVEVDLKGVFYGARNHTDPPFAAGPFQLVQQSDLMLTVGLSEFTINSASFAYYSAGLLQILITDDMIPKASPFRLNTTSFGTLIPQLPKMYPNMLMLLRAYAAQTPTVSFHPDTTTLNVFVSTKAYGIKPNATYIPFFRLDMNATLSSKFFISDEKLSGSTALDNLTLTVGATEIGPFQVEKDICVCNKDLDFKTLINASYGYISRTLPHSTASWATYDLLGLCHFLTIHKQSFIFLCTVSLNFPTSSFYSRLKMLINSSSNILYPHCQSQYCITLHLAV</sequence>